<comment type="caution">
    <text evidence="1">The sequence shown here is derived from an EMBL/GenBank/DDBJ whole genome shotgun (WGS) entry which is preliminary data.</text>
</comment>
<accession>A0A9P5Z1Q2</accession>
<organism evidence="1 2">
    <name type="scientific">Pholiota conissans</name>
    <dbReference type="NCBI Taxonomy" id="109636"/>
    <lineage>
        <taxon>Eukaryota</taxon>
        <taxon>Fungi</taxon>
        <taxon>Dikarya</taxon>
        <taxon>Basidiomycota</taxon>
        <taxon>Agaricomycotina</taxon>
        <taxon>Agaricomycetes</taxon>
        <taxon>Agaricomycetidae</taxon>
        <taxon>Agaricales</taxon>
        <taxon>Agaricineae</taxon>
        <taxon>Strophariaceae</taxon>
        <taxon>Pholiota</taxon>
    </lineage>
</organism>
<dbReference type="OrthoDB" id="5987198at2759"/>
<evidence type="ECO:0000313" key="2">
    <source>
        <dbReference type="Proteomes" id="UP000807469"/>
    </source>
</evidence>
<evidence type="ECO:0000313" key="1">
    <source>
        <dbReference type="EMBL" id="KAF9479778.1"/>
    </source>
</evidence>
<keyword evidence="2" id="KW-1185">Reference proteome</keyword>
<protein>
    <submittedName>
        <fullName evidence="1">Uncharacterized protein</fullName>
    </submittedName>
</protein>
<sequence length="72" mass="8575">MHEQRIAHRGACTFNLMVDSANMVPDGNLSFFRPDMKEDWKNLVDPVEQRFVAPLKYYFIDFETTCMYIHSR</sequence>
<proteinExistence type="predicted"/>
<dbReference type="AlphaFoldDB" id="A0A9P5Z1Q2"/>
<dbReference type="Proteomes" id="UP000807469">
    <property type="component" value="Unassembled WGS sequence"/>
</dbReference>
<gene>
    <name evidence="1" type="ORF">BDN70DRAFT_666945</name>
</gene>
<name>A0A9P5Z1Q2_9AGAR</name>
<reference evidence="1" key="1">
    <citation type="submission" date="2020-11" db="EMBL/GenBank/DDBJ databases">
        <authorList>
            <consortium name="DOE Joint Genome Institute"/>
            <person name="Ahrendt S."/>
            <person name="Riley R."/>
            <person name="Andreopoulos W."/>
            <person name="Labutti K."/>
            <person name="Pangilinan J."/>
            <person name="Ruiz-Duenas F.J."/>
            <person name="Barrasa J.M."/>
            <person name="Sanchez-Garcia M."/>
            <person name="Camarero S."/>
            <person name="Miyauchi S."/>
            <person name="Serrano A."/>
            <person name="Linde D."/>
            <person name="Babiker R."/>
            <person name="Drula E."/>
            <person name="Ayuso-Fernandez I."/>
            <person name="Pacheco R."/>
            <person name="Padilla G."/>
            <person name="Ferreira P."/>
            <person name="Barriuso J."/>
            <person name="Kellner H."/>
            <person name="Castanera R."/>
            <person name="Alfaro M."/>
            <person name="Ramirez L."/>
            <person name="Pisabarro A.G."/>
            <person name="Kuo A."/>
            <person name="Tritt A."/>
            <person name="Lipzen A."/>
            <person name="He G."/>
            <person name="Yan M."/>
            <person name="Ng V."/>
            <person name="Cullen D."/>
            <person name="Martin F."/>
            <person name="Rosso M.-N."/>
            <person name="Henrissat B."/>
            <person name="Hibbett D."/>
            <person name="Martinez A.T."/>
            <person name="Grigoriev I.V."/>
        </authorList>
    </citation>
    <scope>NUCLEOTIDE SEQUENCE</scope>
    <source>
        <strain evidence="1">CIRM-BRFM 674</strain>
    </source>
</reference>
<dbReference type="EMBL" id="MU155206">
    <property type="protein sequence ID" value="KAF9479778.1"/>
    <property type="molecule type" value="Genomic_DNA"/>
</dbReference>